<keyword evidence="1" id="KW-0805">Transcription regulation</keyword>
<feature type="domain" description="HTH lacI-type" evidence="4">
    <location>
        <begin position="4"/>
        <end position="58"/>
    </location>
</feature>
<dbReference type="eggNOG" id="COG1609">
    <property type="taxonomic scope" value="Bacteria"/>
</dbReference>
<dbReference type="GO" id="GO:0003700">
    <property type="term" value="F:DNA-binding transcription factor activity"/>
    <property type="evidence" value="ECO:0007669"/>
    <property type="project" value="TreeGrafter"/>
</dbReference>
<dbReference type="SUPFAM" id="SSF53822">
    <property type="entry name" value="Periplasmic binding protein-like I"/>
    <property type="match status" value="1"/>
</dbReference>
<reference evidence="5 6" key="1">
    <citation type="submission" date="2012-01" db="EMBL/GenBank/DDBJ databases">
        <title>The Genome Sequence of Scardovia inopinata F0304.</title>
        <authorList>
            <consortium name="The Broad Institute Genome Sequencing Platform"/>
            <person name="Ward D."/>
            <person name="Earl A."/>
            <person name="Feldgarden M."/>
            <person name="Gevers D."/>
            <person name="Young S."/>
            <person name="Zeng Q."/>
            <person name="Koehrsen M."/>
            <person name="Alvarado L."/>
            <person name="Berlin A.M."/>
            <person name="Borenstein D."/>
            <person name="Chapman S.B."/>
            <person name="Chen Z."/>
            <person name="Engels R."/>
            <person name="Freedman E."/>
            <person name="Gellesch M."/>
            <person name="Goldberg J."/>
            <person name="Griggs A."/>
            <person name="Gujja S."/>
            <person name="Heilman E.R."/>
            <person name="Heiman D.I."/>
            <person name="Hepburn T.A."/>
            <person name="Howarth C."/>
            <person name="Jen D."/>
            <person name="Larson L."/>
            <person name="Mehta T."/>
            <person name="Park D."/>
            <person name="Pearson M."/>
            <person name="Richards J."/>
            <person name="Roberts A."/>
            <person name="Saif S."/>
            <person name="Shea T.D."/>
            <person name="Shenoy N."/>
            <person name="Sisk P."/>
            <person name="Stolte C."/>
            <person name="Sykes S.N."/>
            <person name="Walk T."/>
            <person name="White J."/>
            <person name="Yandava C."/>
            <person name="Izard J."/>
            <person name="Baranova O.V."/>
            <person name="Blanton J.M."/>
            <person name="Tanner A.C."/>
            <person name="Dewhirst F."/>
            <person name="Haas B."/>
            <person name="Nusbaum C."/>
            <person name="Birren B."/>
        </authorList>
    </citation>
    <scope>NUCLEOTIDE SEQUENCE [LARGE SCALE GENOMIC DNA]</scope>
    <source>
        <strain evidence="5 6">F0304</strain>
    </source>
</reference>
<dbReference type="PANTHER" id="PTHR30146:SF153">
    <property type="entry name" value="LACTOSE OPERON REPRESSOR"/>
    <property type="match status" value="1"/>
</dbReference>
<keyword evidence="2" id="KW-0238">DNA-binding</keyword>
<dbReference type="InterPro" id="IPR010982">
    <property type="entry name" value="Lambda_DNA-bd_dom_sf"/>
</dbReference>
<dbReference type="Pfam" id="PF13377">
    <property type="entry name" value="Peripla_BP_3"/>
    <property type="match status" value="1"/>
</dbReference>
<protein>
    <recommendedName>
        <fullName evidence="4">HTH lacI-type domain-containing protein</fullName>
    </recommendedName>
</protein>
<dbReference type="Proteomes" id="UP000005777">
    <property type="component" value="Unassembled WGS sequence"/>
</dbReference>
<keyword evidence="6" id="KW-1185">Reference proteome</keyword>
<dbReference type="PROSITE" id="PS50932">
    <property type="entry name" value="HTH_LACI_2"/>
    <property type="match status" value="1"/>
</dbReference>
<dbReference type="HOGENOM" id="CLU_037628_6_4_11"/>
<organism evidence="5 6">
    <name type="scientific">Scardovia inopinata F0304</name>
    <dbReference type="NCBI Taxonomy" id="641146"/>
    <lineage>
        <taxon>Bacteria</taxon>
        <taxon>Bacillati</taxon>
        <taxon>Actinomycetota</taxon>
        <taxon>Actinomycetes</taxon>
        <taxon>Bifidobacteriales</taxon>
        <taxon>Bifidobacteriaceae</taxon>
        <taxon>Scardovia</taxon>
    </lineage>
</organism>
<dbReference type="RefSeq" id="WP_006292401.1">
    <property type="nucleotide sequence ID" value="NZ_GG770225.1"/>
</dbReference>
<dbReference type="GO" id="GO:0000976">
    <property type="term" value="F:transcription cis-regulatory region binding"/>
    <property type="evidence" value="ECO:0007669"/>
    <property type="project" value="TreeGrafter"/>
</dbReference>
<dbReference type="SUPFAM" id="SSF47413">
    <property type="entry name" value="lambda repressor-like DNA-binding domains"/>
    <property type="match status" value="1"/>
</dbReference>
<dbReference type="CDD" id="cd01392">
    <property type="entry name" value="HTH_LacI"/>
    <property type="match status" value="1"/>
</dbReference>
<dbReference type="AlphaFoldDB" id="W5IHI8"/>
<evidence type="ECO:0000313" key="6">
    <source>
        <dbReference type="Proteomes" id="UP000005777"/>
    </source>
</evidence>
<dbReference type="Gene3D" id="1.10.260.40">
    <property type="entry name" value="lambda repressor-like DNA-binding domains"/>
    <property type="match status" value="1"/>
</dbReference>
<dbReference type="PANTHER" id="PTHR30146">
    <property type="entry name" value="LACI-RELATED TRANSCRIPTIONAL REPRESSOR"/>
    <property type="match status" value="1"/>
</dbReference>
<accession>W5IHI8</accession>
<dbReference type="SMART" id="SM00354">
    <property type="entry name" value="HTH_LACI"/>
    <property type="match status" value="1"/>
</dbReference>
<evidence type="ECO:0000256" key="2">
    <source>
        <dbReference type="ARBA" id="ARBA00023125"/>
    </source>
</evidence>
<dbReference type="InterPro" id="IPR028082">
    <property type="entry name" value="Peripla_BP_I"/>
</dbReference>
<gene>
    <name evidence="5" type="ORF">HMPREF9020_00069</name>
</gene>
<dbReference type="PRINTS" id="PR00036">
    <property type="entry name" value="HTHLACI"/>
</dbReference>
<sequence length="339" mass="36487">MPTRTLADIATKAGVSQATISRVINDKPGVSDDTRQSVLKTMQELGIERKSAKAADSKLVALISPDLSNPIFSSFTTHISILMAQQQILPILCVYTIMGGSETSYLAMLKERPISGAIFLSGTYDTVGTDISIYQDLADRKIPLAFLNASAHGVDGYYVESDDAAAMTMALNHLTNLGHKKIGLLLGDKEHYPTRNKYLAAQNFFKLRGLKHDSRLTAWTTYGIGSGQMAAKKLFLHGATAIVCASDQLALGAMKAAASLGLDIPHDVSIIGYDDSTAMNYISPALTTVRQPVTIMSQALMNGLLAMQADSDLAAKRDVLLYEPELIVRASTGACRDRN</sequence>
<evidence type="ECO:0000313" key="5">
    <source>
        <dbReference type="EMBL" id="EFG26450.1"/>
    </source>
</evidence>
<evidence type="ECO:0000256" key="1">
    <source>
        <dbReference type="ARBA" id="ARBA00023015"/>
    </source>
</evidence>
<proteinExistence type="predicted"/>
<name>W5IHI8_SCAIO</name>
<dbReference type="EMBL" id="ADCX01000001">
    <property type="protein sequence ID" value="EFG26450.1"/>
    <property type="molecule type" value="Genomic_DNA"/>
</dbReference>
<comment type="caution">
    <text evidence="5">The sequence shown here is derived from an EMBL/GenBank/DDBJ whole genome shotgun (WGS) entry which is preliminary data.</text>
</comment>
<dbReference type="Gene3D" id="3.40.50.2300">
    <property type="match status" value="2"/>
</dbReference>
<dbReference type="Pfam" id="PF00356">
    <property type="entry name" value="LacI"/>
    <property type="match status" value="1"/>
</dbReference>
<dbReference type="PROSITE" id="PS00356">
    <property type="entry name" value="HTH_LACI_1"/>
    <property type="match status" value="1"/>
</dbReference>
<keyword evidence="3" id="KW-0804">Transcription</keyword>
<evidence type="ECO:0000259" key="4">
    <source>
        <dbReference type="PROSITE" id="PS50932"/>
    </source>
</evidence>
<dbReference type="InterPro" id="IPR046335">
    <property type="entry name" value="LacI/GalR-like_sensor"/>
</dbReference>
<evidence type="ECO:0000256" key="3">
    <source>
        <dbReference type="ARBA" id="ARBA00023163"/>
    </source>
</evidence>
<dbReference type="InterPro" id="IPR000843">
    <property type="entry name" value="HTH_LacI"/>
</dbReference>